<organism evidence="2 3">
    <name type="scientific">Collinsella intestinalis</name>
    <dbReference type="NCBI Taxonomy" id="147207"/>
    <lineage>
        <taxon>Bacteria</taxon>
        <taxon>Bacillati</taxon>
        <taxon>Actinomycetota</taxon>
        <taxon>Coriobacteriia</taxon>
        <taxon>Coriobacteriales</taxon>
        <taxon>Coriobacteriaceae</taxon>
        <taxon>Collinsella</taxon>
    </lineage>
</organism>
<dbReference type="EMBL" id="JAGZJA010000011">
    <property type="protein sequence ID" value="MBS5147523.1"/>
    <property type="molecule type" value="Genomic_DNA"/>
</dbReference>
<accession>A0A943GPW1</accession>
<dbReference type="Proteomes" id="UP000738879">
    <property type="component" value="Unassembled WGS sequence"/>
</dbReference>
<dbReference type="GO" id="GO:0005524">
    <property type="term" value="F:ATP binding"/>
    <property type="evidence" value="ECO:0007669"/>
    <property type="project" value="UniProtKB-KW"/>
</dbReference>
<dbReference type="SUPFAM" id="SSF52540">
    <property type="entry name" value="P-loop containing nucleoside triphosphate hydrolases"/>
    <property type="match status" value="1"/>
</dbReference>
<evidence type="ECO:0000313" key="2">
    <source>
        <dbReference type="EMBL" id="MBS5147523.1"/>
    </source>
</evidence>
<dbReference type="Gene3D" id="3.40.50.300">
    <property type="entry name" value="P-loop containing nucleotide triphosphate hydrolases"/>
    <property type="match status" value="2"/>
</dbReference>
<dbReference type="Pfam" id="PF01935">
    <property type="entry name" value="DUF87"/>
    <property type="match status" value="1"/>
</dbReference>
<keyword evidence="2" id="KW-0547">Nucleotide-binding</keyword>
<name>A0A943GPW1_9ACTN</name>
<dbReference type="InterPro" id="IPR027417">
    <property type="entry name" value="P-loop_NTPase"/>
</dbReference>
<feature type="domain" description="Helicase HerA central" evidence="1">
    <location>
        <begin position="144"/>
        <end position="295"/>
    </location>
</feature>
<dbReference type="AlphaFoldDB" id="A0A943GPW1"/>
<evidence type="ECO:0000313" key="3">
    <source>
        <dbReference type="Proteomes" id="UP000738879"/>
    </source>
</evidence>
<dbReference type="PANTHER" id="PTHR42957">
    <property type="entry name" value="HELICASE MJ1565-RELATED"/>
    <property type="match status" value="1"/>
</dbReference>
<keyword evidence="2" id="KW-0067">ATP-binding</keyword>
<dbReference type="PANTHER" id="PTHR42957:SF1">
    <property type="entry name" value="HELICASE MJ1565-RELATED"/>
    <property type="match status" value="1"/>
</dbReference>
<protein>
    <submittedName>
        <fullName evidence="2">ATP-binding protein</fullName>
    </submittedName>
</protein>
<reference evidence="2" key="1">
    <citation type="submission" date="2021-02" db="EMBL/GenBank/DDBJ databases">
        <title>Infant gut strain persistence is associated with maternal origin, phylogeny, and functional potential including surface adhesion and iron acquisition.</title>
        <authorList>
            <person name="Lou Y.C."/>
        </authorList>
    </citation>
    <scope>NUCLEOTIDE SEQUENCE</scope>
    <source>
        <strain evidence="2">L3_128_245G1_dasL3_128_245G1_concoct_49</strain>
    </source>
</reference>
<sequence length="625" mass="69620">MSFKVADDSLLVGEVSEVHGARLKVRIYTDANEAHTFFRGEVVRGVSVGGYIKIPCGYDNVIGIIEGDYQQESRVIRETADSRVAPGQTIERFVDVSVFGVISKDRFDRGISTLPLVKSKAYLLTADELGSINSPALLDEPIFRVGTLAGHDGTSVYLPANALFASHIGVFGNTGSGKSNTLCKVYSNCFEGIDYGVGLDNVKSKFVFIDFNGEYVDDGILTDSKRVFELNTRTAGDKVPVPEDFYSDVDIWSILTRATDKTQKPFLSRCISAAKQVRAKNRPDAYLKKMLENLLAGYCGDAPSFGEQRSDLARLVAFAIPSSSYGDALENTTAALDCLETRDRGAVVHNTNKGDGDGYLNSPADVPTVFEDCLALRLDFTSLANDVPRLLAFLAYYRYLEQWRRGSIAREHISSWIGRYSSELQGSRRLFEVHGNGMIEETESPVVVFSLLKVNQDQKRVIPLVIAKYLYEEQKKRGQSDLESSVHLIIDEAHNILSYSSQRESESWRDYRLETFEEIVKEGRKFGMYLTVCSQRPADISPTILSQMHNYFIHRLVNDEDLKAIAKSVSFIDGASMSMIPVLPQGCCIVSGTAATHPARVQVEKLERVKQPRSYDRELATTWRI</sequence>
<dbReference type="InterPro" id="IPR008571">
    <property type="entry name" value="HerA-like"/>
</dbReference>
<proteinExistence type="predicted"/>
<gene>
    <name evidence="2" type="ORF">KHY67_07520</name>
</gene>
<comment type="caution">
    <text evidence="2">The sequence shown here is derived from an EMBL/GenBank/DDBJ whole genome shotgun (WGS) entry which is preliminary data.</text>
</comment>
<evidence type="ECO:0000259" key="1">
    <source>
        <dbReference type="Pfam" id="PF01935"/>
    </source>
</evidence>
<dbReference type="InterPro" id="IPR002789">
    <property type="entry name" value="HerA_central"/>
</dbReference>